<comment type="cofactor">
    <cofactor evidence="4">
        <name>Mg(2+)</name>
        <dbReference type="ChEBI" id="CHEBI:18420"/>
    </cofactor>
</comment>
<dbReference type="PROSITE" id="PS00629">
    <property type="entry name" value="IMP_1"/>
    <property type="match status" value="1"/>
</dbReference>
<dbReference type="PRINTS" id="PR00377">
    <property type="entry name" value="IMPHPHTASES"/>
</dbReference>
<evidence type="ECO:0000313" key="5">
    <source>
        <dbReference type="EMBL" id="CAA9252484.1"/>
    </source>
</evidence>
<feature type="binding site" evidence="4">
    <location>
        <position position="82"/>
    </location>
    <ligand>
        <name>Mg(2+)</name>
        <dbReference type="ChEBI" id="CHEBI:18420"/>
        <label>1</label>
        <note>catalytic</note>
    </ligand>
</feature>
<reference evidence="5" key="1">
    <citation type="submission" date="2020-02" db="EMBL/GenBank/DDBJ databases">
        <authorList>
            <person name="Meier V. D."/>
        </authorList>
    </citation>
    <scope>NUCLEOTIDE SEQUENCE</scope>
    <source>
        <strain evidence="5">AVDCRST_MAG41</strain>
    </source>
</reference>
<feature type="binding site" evidence="4">
    <location>
        <position position="84"/>
    </location>
    <ligand>
        <name>Mg(2+)</name>
        <dbReference type="ChEBI" id="CHEBI:18420"/>
        <label>1</label>
        <note>catalytic</note>
    </ligand>
</feature>
<sequence length="254" mass="27294">MDGGEDLRAAFDAAGVAAELALAHFRSGVSATPKADGTPVTEADLAVEHLLRDTLSRARPGDAFLGEEFGRLGDSDRIWILDPIDGTGFFGRGDPNWRIHLALEVRGSTEVALVTSPALRRCWWATRGGGSFESSWPRQDSETRPLKVSTTPTLAEAVLDALDDESRARLPPGAGRAPASPLPLVELVRGEIDAFLAERYHTWDHAPWILLVQEAGGRFTDPTGGRASDRGGGLYSNAALHTQLLASLHYPARP</sequence>
<keyword evidence="1 4" id="KW-0479">Metal-binding</keyword>
<organism evidence="5">
    <name type="scientific">uncultured Mycobacteriales bacterium</name>
    <dbReference type="NCBI Taxonomy" id="581187"/>
    <lineage>
        <taxon>Bacteria</taxon>
        <taxon>Bacillati</taxon>
        <taxon>Actinomycetota</taxon>
        <taxon>Actinomycetes</taxon>
        <taxon>Mycobacteriales</taxon>
        <taxon>environmental samples</taxon>
    </lineage>
</organism>
<dbReference type="GO" id="GO:0006020">
    <property type="term" value="P:inositol metabolic process"/>
    <property type="evidence" value="ECO:0007669"/>
    <property type="project" value="TreeGrafter"/>
</dbReference>
<dbReference type="Gene3D" id="3.30.540.10">
    <property type="entry name" value="Fructose-1,6-Bisphosphatase, subunit A, domain 1"/>
    <property type="match status" value="1"/>
</dbReference>
<dbReference type="InterPro" id="IPR000760">
    <property type="entry name" value="Inositol_monophosphatase-like"/>
</dbReference>
<keyword evidence="3 4" id="KW-0460">Magnesium</keyword>
<dbReference type="GO" id="GO:0007165">
    <property type="term" value="P:signal transduction"/>
    <property type="evidence" value="ECO:0007669"/>
    <property type="project" value="TreeGrafter"/>
</dbReference>
<feature type="binding site" evidence="4">
    <location>
        <position position="67"/>
    </location>
    <ligand>
        <name>Mg(2+)</name>
        <dbReference type="ChEBI" id="CHEBI:18420"/>
        <label>1</label>
        <note>catalytic</note>
    </ligand>
</feature>
<feature type="binding site" evidence="4">
    <location>
        <position position="85"/>
    </location>
    <ligand>
        <name>Mg(2+)</name>
        <dbReference type="ChEBI" id="CHEBI:18420"/>
        <label>1</label>
        <note>catalytic</note>
    </ligand>
</feature>
<keyword evidence="2" id="KW-0378">Hydrolase</keyword>
<feature type="binding site" evidence="4">
    <location>
        <position position="204"/>
    </location>
    <ligand>
        <name>Mg(2+)</name>
        <dbReference type="ChEBI" id="CHEBI:18420"/>
        <label>1</label>
        <note>catalytic</note>
    </ligand>
</feature>
<name>A0A6J4IJK3_9ACTN</name>
<dbReference type="PANTHER" id="PTHR20854">
    <property type="entry name" value="INOSITOL MONOPHOSPHATASE"/>
    <property type="match status" value="1"/>
</dbReference>
<dbReference type="Gene3D" id="3.40.190.80">
    <property type="match status" value="1"/>
</dbReference>
<dbReference type="AlphaFoldDB" id="A0A6J4IJK3"/>
<dbReference type="Pfam" id="PF00459">
    <property type="entry name" value="Inositol_P"/>
    <property type="match status" value="1"/>
</dbReference>
<evidence type="ECO:0000256" key="4">
    <source>
        <dbReference type="PIRSR" id="PIRSR600760-2"/>
    </source>
</evidence>
<evidence type="ECO:0008006" key="6">
    <source>
        <dbReference type="Google" id="ProtNLM"/>
    </source>
</evidence>
<dbReference type="GO" id="GO:0008934">
    <property type="term" value="F:inositol monophosphate 1-phosphatase activity"/>
    <property type="evidence" value="ECO:0007669"/>
    <property type="project" value="TreeGrafter"/>
</dbReference>
<dbReference type="SUPFAM" id="SSF56655">
    <property type="entry name" value="Carbohydrate phosphatase"/>
    <property type="match status" value="1"/>
</dbReference>
<protein>
    <recommendedName>
        <fullName evidence="6">Histidinol-phosphatase</fullName>
    </recommendedName>
</protein>
<accession>A0A6J4IJK3</accession>
<dbReference type="EMBL" id="CADCTP010000182">
    <property type="protein sequence ID" value="CAA9252484.1"/>
    <property type="molecule type" value="Genomic_DNA"/>
</dbReference>
<evidence type="ECO:0000256" key="2">
    <source>
        <dbReference type="ARBA" id="ARBA00022801"/>
    </source>
</evidence>
<evidence type="ECO:0000256" key="1">
    <source>
        <dbReference type="ARBA" id="ARBA00022723"/>
    </source>
</evidence>
<dbReference type="InterPro" id="IPR020583">
    <property type="entry name" value="Inositol_monoP_metal-BS"/>
</dbReference>
<proteinExistence type="predicted"/>
<evidence type="ECO:0000256" key="3">
    <source>
        <dbReference type="ARBA" id="ARBA00022842"/>
    </source>
</evidence>
<gene>
    <name evidence="5" type="ORF">AVDCRST_MAG41-1942</name>
</gene>
<dbReference type="PANTHER" id="PTHR20854:SF4">
    <property type="entry name" value="INOSITOL-1-MONOPHOSPHATASE-RELATED"/>
    <property type="match status" value="1"/>
</dbReference>
<dbReference type="GO" id="GO:0046872">
    <property type="term" value="F:metal ion binding"/>
    <property type="evidence" value="ECO:0007669"/>
    <property type="project" value="UniProtKB-KW"/>
</dbReference>